<dbReference type="OrthoDB" id="9985637at2759"/>
<evidence type="ECO:0000313" key="4">
    <source>
        <dbReference type="EMBL" id="EPY28763.1"/>
    </source>
</evidence>
<dbReference type="Proteomes" id="UP000015354">
    <property type="component" value="Unassembled WGS sequence"/>
</dbReference>
<evidence type="ECO:0000313" key="3">
    <source>
        <dbReference type="EMBL" id="EPY27794.1"/>
    </source>
</evidence>
<reference evidence="3" key="2">
    <citation type="submission" date="2013-03" db="EMBL/GenBank/DDBJ databases">
        <authorList>
            <person name="Motta M.C.M."/>
            <person name="Martins A.C.A."/>
            <person name="Preta C.M.C.C."/>
            <person name="Silva R."/>
            <person name="de Souza S.S."/>
            <person name="Klein C.C."/>
            <person name="de Almeida L.G.P."/>
            <person name="Cunha O.L."/>
            <person name="Colabardini A.C."/>
            <person name="Lima B.A."/>
            <person name="Machado C.R."/>
            <person name="Soares C.M.A."/>
            <person name="de Menezes C.B.A."/>
            <person name="Bartolomeu D.C."/>
            <person name="Grisard E.C."/>
            <person name="Fantinatti-Garboggini F."/>
            <person name="Rodrigues-Luiz G.F."/>
            <person name="Wagner G."/>
            <person name="Goldman G.H."/>
            <person name="Fietto J.L.R."/>
            <person name="Ciapina L.P."/>
            <person name="Brocchi M."/>
            <person name="Elias M.C."/>
            <person name="Goldman M.H.S."/>
            <person name="Sagot M.-F."/>
            <person name="Pereira M."/>
            <person name="Stoco P.H."/>
            <person name="Teixeira S.M.R."/>
            <person name="de Mendonca-Neto R.P."/>
            <person name="Maciel T.E.F."/>
            <person name="Mendes T.A.O."/>
            <person name="Urmenyi T.P."/>
            <person name="Teixeira M.M.G."/>
            <person name="de Camargo E.F.P."/>
            <person name="de Sousa W."/>
            <person name="Schenkman S."/>
            <person name="de Vasconcelos A.T.R."/>
        </authorList>
    </citation>
    <scope>NUCLEOTIDE SEQUENCE</scope>
</reference>
<name>S9UGB7_9TRYP</name>
<dbReference type="SUPFAM" id="SSF103196">
    <property type="entry name" value="Roadblock/LC7 domain"/>
    <property type="match status" value="1"/>
</dbReference>
<proteinExistence type="inferred from homology"/>
<sequence length="115" mass="12884">MSSRDASEPERTMYVKNVEDTLKRIAGHKGVVGYYVTDPATGKVLKYAGFGDSSKEVHRYIDALKGFISLAASTVRTIDWSDEMSFLRLSYGAFDIMVAPDLEKQYTLVVVQHIE</sequence>
<dbReference type="EMBL" id="ATMH01005544">
    <property type="protein sequence ID" value="EPY27794.1"/>
    <property type="molecule type" value="Genomic_DNA"/>
</dbReference>
<dbReference type="EMBL" id="ATMH01001188">
    <property type="protein sequence ID" value="EPY35224.1"/>
    <property type="molecule type" value="Genomic_DNA"/>
</dbReference>
<keyword evidence="6" id="KW-1185">Reference proteome</keyword>
<comment type="similarity">
    <text evidence="1">Belongs to the GAMAD family.</text>
</comment>
<organism evidence="3 6">
    <name type="scientific">Strigomonas culicis</name>
    <dbReference type="NCBI Taxonomy" id="28005"/>
    <lineage>
        <taxon>Eukaryota</taxon>
        <taxon>Discoba</taxon>
        <taxon>Euglenozoa</taxon>
        <taxon>Kinetoplastea</taxon>
        <taxon>Metakinetoplastina</taxon>
        <taxon>Trypanosomatida</taxon>
        <taxon>Trypanosomatidae</taxon>
        <taxon>Strigomonadinae</taxon>
        <taxon>Strigomonas</taxon>
    </lineage>
</organism>
<comment type="caution">
    <text evidence="3">The sequence shown here is derived from an EMBL/GenBank/DDBJ whole genome shotgun (WGS) entry which is preliminary data.</text>
</comment>
<evidence type="ECO:0000259" key="2">
    <source>
        <dbReference type="SMART" id="SM00960"/>
    </source>
</evidence>
<reference evidence="3 6" key="1">
    <citation type="journal article" date="2013" name="PLoS ONE">
        <title>Predicting the Proteins of Angomonas deanei, Strigomonas culicis and Their Respective Endosymbionts Reveals New Aspects of the Trypanosomatidae Family.</title>
        <authorList>
            <person name="Motta M.C."/>
            <person name="Martins A.C."/>
            <person name="de Souza S.S."/>
            <person name="Catta-Preta C.M."/>
            <person name="Silva R."/>
            <person name="Klein C.C."/>
            <person name="de Almeida L.G."/>
            <person name="de Lima Cunha O."/>
            <person name="Ciapina L.P."/>
            <person name="Brocchi M."/>
            <person name="Colabardini A.C."/>
            <person name="de Araujo Lima B."/>
            <person name="Machado C.R."/>
            <person name="de Almeida Soares C.M."/>
            <person name="Probst C.M."/>
            <person name="de Menezes C.B."/>
            <person name="Thompson C.E."/>
            <person name="Bartholomeu D.C."/>
            <person name="Gradia D.F."/>
            <person name="Pavoni D.P."/>
            <person name="Grisard E.C."/>
            <person name="Fantinatti-Garboggini F."/>
            <person name="Marchini F.K."/>
            <person name="Rodrigues-Luiz G.F."/>
            <person name="Wagner G."/>
            <person name="Goldman G.H."/>
            <person name="Fietto J.L."/>
            <person name="Elias M.C."/>
            <person name="Goldman M.H."/>
            <person name="Sagot M.F."/>
            <person name="Pereira M."/>
            <person name="Stoco P.H."/>
            <person name="de Mendonca-Neto R.P."/>
            <person name="Teixeira S.M."/>
            <person name="Maciel T.E."/>
            <person name="de Oliveira Mendes T.A."/>
            <person name="Urmenyi T.P."/>
            <person name="de Souza W."/>
            <person name="Schenkman S."/>
            <person name="de Vasconcelos A.T."/>
        </authorList>
    </citation>
    <scope>NUCLEOTIDE SEQUENCE [LARGE SCALE GENOMIC DNA]</scope>
</reference>
<dbReference type="Gene3D" id="3.30.450.30">
    <property type="entry name" value="Dynein light chain 2a, cytoplasmic"/>
    <property type="match status" value="1"/>
</dbReference>
<evidence type="ECO:0000313" key="5">
    <source>
        <dbReference type="EMBL" id="EPY35224.1"/>
    </source>
</evidence>
<feature type="domain" description="Roadblock/LAMTOR2" evidence="2">
    <location>
        <begin position="18"/>
        <end position="112"/>
    </location>
</feature>
<protein>
    <submittedName>
        <fullName evidence="3">Dynein light chain roadblock-type</fullName>
    </submittedName>
</protein>
<dbReference type="SMART" id="SM00960">
    <property type="entry name" value="Robl_LC7"/>
    <property type="match status" value="1"/>
</dbReference>
<dbReference type="EMBL" id="ATMH01004893">
    <property type="protein sequence ID" value="EPY28763.1"/>
    <property type="molecule type" value="Genomic_DNA"/>
</dbReference>
<evidence type="ECO:0000313" key="6">
    <source>
        <dbReference type="Proteomes" id="UP000015354"/>
    </source>
</evidence>
<dbReference type="InterPro" id="IPR004942">
    <property type="entry name" value="Roadblock/LAMTOR2_dom"/>
</dbReference>
<gene>
    <name evidence="5" type="ORF">STCU_01188</name>
    <name evidence="4" type="ORF">STCU_04893</name>
    <name evidence="3" type="ORF">STCU_05544</name>
</gene>
<dbReference type="PANTHER" id="PTHR10779">
    <property type="entry name" value="DYNEIN LIGHT CHAIN ROADBLOCK"/>
    <property type="match status" value="1"/>
</dbReference>
<evidence type="ECO:0000256" key="1">
    <source>
        <dbReference type="ARBA" id="ARBA00007191"/>
    </source>
</evidence>
<dbReference type="AlphaFoldDB" id="S9UGB7"/>
<accession>S9UGB7</accession>